<feature type="non-terminal residue" evidence="8">
    <location>
        <position position="1"/>
    </location>
</feature>
<dbReference type="PANTHER" id="PTHR10183">
    <property type="entry name" value="CALPAIN"/>
    <property type="match status" value="1"/>
</dbReference>
<dbReference type="InterPro" id="IPR000169">
    <property type="entry name" value="Pept_cys_AS"/>
</dbReference>
<dbReference type="InterPro" id="IPR033883">
    <property type="entry name" value="C2_III"/>
</dbReference>
<dbReference type="CDD" id="cd00044">
    <property type="entry name" value="CysPc"/>
    <property type="match status" value="1"/>
</dbReference>
<evidence type="ECO:0000256" key="4">
    <source>
        <dbReference type="ARBA" id="ARBA00022807"/>
    </source>
</evidence>
<accession>A0AAD8A4F9</accession>
<dbReference type="PROSITE" id="PS00139">
    <property type="entry name" value="THIOL_PROTEASE_CYS"/>
    <property type="match status" value="1"/>
</dbReference>
<dbReference type="GO" id="GO:0004198">
    <property type="term" value="F:calcium-dependent cysteine-type endopeptidase activity"/>
    <property type="evidence" value="ECO:0007669"/>
    <property type="project" value="InterPro"/>
</dbReference>
<reference evidence="8" key="2">
    <citation type="submission" date="2023-05" db="EMBL/GenBank/DDBJ databases">
        <authorList>
            <person name="Fouks B."/>
        </authorList>
    </citation>
    <scope>NUCLEOTIDE SEQUENCE</scope>
    <source>
        <strain evidence="8">Stay&amp;Tobe</strain>
        <tissue evidence="8">Testes</tissue>
    </source>
</reference>
<evidence type="ECO:0000259" key="7">
    <source>
        <dbReference type="PROSITE" id="PS50203"/>
    </source>
</evidence>
<dbReference type="Gene3D" id="3.90.70.10">
    <property type="entry name" value="Cysteine proteinases"/>
    <property type="match status" value="1"/>
</dbReference>
<dbReference type="GO" id="GO:0006508">
    <property type="term" value="P:proteolysis"/>
    <property type="evidence" value="ECO:0007669"/>
    <property type="project" value="UniProtKB-KW"/>
</dbReference>
<evidence type="ECO:0000256" key="1">
    <source>
        <dbReference type="ARBA" id="ARBA00007623"/>
    </source>
</evidence>
<name>A0AAD8A4F9_DIPPU</name>
<dbReference type="Pfam" id="PF01067">
    <property type="entry name" value="Calpain_III"/>
    <property type="match status" value="1"/>
</dbReference>
<evidence type="ECO:0000313" key="8">
    <source>
        <dbReference type="EMBL" id="KAJ9592236.1"/>
    </source>
</evidence>
<dbReference type="GO" id="GO:0005737">
    <property type="term" value="C:cytoplasm"/>
    <property type="evidence" value="ECO:0007669"/>
    <property type="project" value="TreeGrafter"/>
</dbReference>
<dbReference type="InterPro" id="IPR022684">
    <property type="entry name" value="Calpain_cysteine_protease"/>
</dbReference>
<sequence>DEVVDTCVEQPEPQETRVNVLPEGDFIDGMLGLQDESMVADMVSGLEDSELFEDPDFPANTSSLSYSEPDSDYLQDIIWQRPHEISEDPHMFVDGVSRSDVKQGDLGDCWFLSVCAALSRKPELIEKVYQPLFGEKYKGIVYIRFWRFGEWVTVYIDDRLPVRNGSPLYGSCTDSNEFWVAFVEKAYAKLHGSYEALVGGHAIEAFVDLTGGLAEQLDITPKIFRKLRIAFNHGAFVTCAKKGDWHMQSCKGIEINGLVQGHAYTVTDVRRLETESLGTIQMVRIRNPWGDASEWRGAWSDSDSRWQNVDEETKERMGVTALDDGEFWMEFPDFQSEFQELTIATLGPDFDSDGVTDMPGQVKIMKGRWIEGVSAGGCRNDLESFATNPQYILKLTEPDDPDPDSEVPAATPHCSVLIGLMQEHRRSEKNRELRMLAIAFFIYKTDTPSETLSPEYFLCVPEEGSSGVFINSREVLGHFELEPGTYVIIPATFYPGRNRDFMLRVFALKPFSLTQLQTSI</sequence>
<proteinExistence type="inferred from homology"/>
<feature type="active site" evidence="5 6">
    <location>
        <position position="287"/>
    </location>
</feature>
<dbReference type="EMBL" id="JASPKZ010003843">
    <property type="protein sequence ID" value="KAJ9592236.1"/>
    <property type="molecule type" value="Genomic_DNA"/>
</dbReference>
<evidence type="ECO:0000256" key="5">
    <source>
        <dbReference type="PIRSR" id="PIRSR622684-1"/>
    </source>
</evidence>
<feature type="active site" evidence="5 6">
    <location>
        <position position="109"/>
    </location>
</feature>
<comment type="similarity">
    <text evidence="1">Belongs to the peptidase C2 family.</text>
</comment>
<keyword evidence="2 6" id="KW-0645">Protease</keyword>
<dbReference type="InterPro" id="IPR001300">
    <property type="entry name" value="Peptidase_C2_calpain_cat"/>
</dbReference>
<evidence type="ECO:0000256" key="2">
    <source>
        <dbReference type="ARBA" id="ARBA00022670"/>
    </source>
</evidence>
<dbReference type="SUPFAM" id="SSF54001">
    <property type="entry name" value="Cysteine proteinases"/>
    <property type="match status" value="1"/>
</dbReference>
<dbReference type="PROSITE" id="PS50203">
    <property type="entry name" value="CALPAIN_CAT"/>
    <property type="match status" value="1"/>
</dbReference>
<feature type="domain" description="Calpain catalytic" evidence="7">
    <location>
        <begin position="51"/>
        <end position="347"/>
    </location>
</feature>
<dbReference type="SMART" id="SM00720">
    <property type="entry name" value="calpain_III"/>
    <property type="match status" value="1"/>
</dbReference>
<dbReference type="FunFam" id="3.90.70.10:FF:000114">
    <property type="entry name" value="Calpain a"/>
    <property type="match status" value="1"/>
</dbReference>
<dbReference type="PRINTS" id="PR00704">
    <property type="entry name" value="CALPAIN"/>
</dbReference>
<dbReference type="InterPro" id="IPR038765">
    <property type="entry name" value="Papain-like_cys_pep_sf"/>
</dbReference>
<keyword evidence="9" id="KW-1185">Reference proteome</keyword>
<dbReference type="PANTHER" id="PTHR10183:SF379">
    <property type="entry name" value="CALPAIN-5"/>
    <property type="match status" value="1"/>
</dbReference>
<dbReference type="SMART" id="SM00230">
    <property type="entry name" value="CysPc"/>
    <property type="match status" value="1"/>
</dbReference>
<dbReference type="InterPro" id="IPR022682">
    <property type="entry name" value="Calpain_domain_III"/>
</dbReference>
<protein>
    <recommendedName>
        <fullName evidence="7">Calpain catalytic domain-containing protein</fullName>
    </recommendedName>
</protein>
<organism evidence="8 9">
    <name type="scientific">Diploptera punctata</name>
    <name type="common">Pacific beetle cockroach</name>
    <dbReference type="NCBI Taxonomy" id="6984"/>
    <lineage>
        <taxon>Eukaryota</taxon>
        <taxon>Metazoa</taxon>
        <taxon>Ecdysozoa</taxon>
        <taxon>Arthropoda</taxon>
        <taxon>Hexapoda</taxon>
        <taxon>Insecta</taxon>
        <taxon>Pterygota</taxon>
        <taxon>Neoptera</taxon>
        <taxon>Polyneoptera</taxon>
        <taxon>Dictyoptera</taxon>
        <taxon>Blattodea</taxon>
        <taxon>Blaberoidea</taxon>
        <taxon>Blaberidae</taxon>
        <taxon>Diplopterinae</taxon>
        <taxon>Diploptera</taxon>
    </lineage>
</organism>
<keyword evidence="4 6" id="KW-0788">Thiol protease</keyword>
<evidence type="ECO:0000256" key="3">
    <source>
        <dbReference type="ARBA" id="ARBA00022801"/>
    </source>
</evidence>
<feature type="active site" evidence="5 6">
    <location>
        <position position="262"/>
    </location>
</feature>
<dbReference type="SUPFAM" id="SSF49758">
    <property type="entry name" value="Calpain large subunit, middle domain (domain III)"/>
    <property type="match status" value="1"/>
</dbReference>
<keyword evidence="3 6" id="KW-0378">Hydrolase</keyword>
<dbReference type="Gene3D" id="2.60.120.380">
    <property type="match status" value="1"/>
</dbReference>
<dbReference type="CDD" id="cd00214">
    <property type="entry name" value="Calpain_III"/>
    <property type="match status" value="1"/>
</dbReference>
<dbReference type="AlphaFoldDB" id="A0AAD8A4F9"/>
<dbReference type="InterPro" id="IPR022683">
    <property type="entry name" value="Calpain_III"/>
</dbReference>
<gene>
    <name evidence="8" type="ORF">L9F63_001237</name>
</gene>
<dbReference type="Proteomes" id="UP001233999">
    <property type="component" value="Unassembled WGS sequence"/>
</dbReference>
<reference evidence="8" key="1">
    <citation type="journal article" date="2023" name="IScience">
        <title>Live-bearing cockroach genome reveals convergent evolutionary mechanisms linked to viviparity in insects and beyond.</title>
        <authorList>
            <person name="Fouks B."/>
            <person name="Harrison M.C."/>
            <person name="Mikhailova A.A."/>
            <person name="Marchal E."/>
            <person name="English S."/>
            <person name="Carruthers M."/>
            <person name="Jennings E.C."/>
            <person name="Chiamaka E.L."/>
            <person name="Frigard R.A."/>
            <person name="Pippel M."/>
            <person name="Attardo G.M."/>
            <person name="Benoit J.B."/>
            <person name="Bornberg-Bauer E."/>
            <person name="Tobe S.S."/>
        </authorList>
    </citation>
    <scope>NUCLEOTIDE SEQUENCE</scope>
    <source>
        <strain evidence="8">Stay&amp;Tobe</strain>
    </source>
</reference>
<evidence type="ECO:0000256" key="6">
    <source>
        <dbReference type="PROSITE-ProRule" id="PRU00239"/>
    </source>
</evidence>
<evidence type="ECO:0000313" key="9">
    <source>
        <dbReference type="Proteomes" id="UP001233999"/>
    </source>
</evidence>
<dbReference type="Pfam" id="PF00648">
    <property type="entry name" value="Peptidase_C2"/>
    <property type="match status" value="1"/>
</dbReference>
<dbReference type="InterPro" id="IPR036213">
    <property type="entry name" value="Calpain_III_sf"/>
</dbReference>
<comment type="caution">
    <text evidence="8">The sequence shown here is derived from an EMBL/GenBank/DDBJ whole genome shotgun (WGS) entry which is preliminary data.</text>
</comment>